<dbReference type="InterPro" id="IPR016181">
    <property type="entry name" value="Acyl_CoA_acyltransferase"/>
</dbReference>
<dbReference type="GO" id="GO:0016747">
    <property type="term" value="F:acyltransferase activity, transferring groups other than amino-acyl groups"/>
    <property type="evidence" value="ECO:0007669"/>
    <property type="project" value="InterPro"/>
</dbReference>
<reference evidence="2" key="1">
    <citation type="journal article" date="2021" name="Proc. Natl. Acad. Sci. U.S.A.">
        <title>A Catalog of Tens of Thousands of Viruses from Human Metagenomes Reveals Hidden Associations with Chronic Diseases.</title>
        <authorList>
            <person name="Tisza M.J."/>
            <person name="Buck C.B."/>
        </authorList>
    </citation>
    <scope>NUCLEOTIDE SEQUENCE</scope>
    <source>
        <strain evidence="2">CtCL221</strain>
    </source>
</reference>
<accession>A0A8S5M6L9</accession>
<sequence length="94" mass="11024">MIIENENGYIRYAQDDMNEDDLIIEMVEVYQKRKGTGSQLVKQVMQIAQKERKGLTLCAYPQDDSIDLKNLVKFYEKLGFSIEYDDGSEVLMRY</sequence>
<dbReference type="InterPro" id="IPR000182">
    <property type="entry name" value="GNAT_dom"/>
</dbReference>
<feature type="domain" description="N-acetyltransferase" evidence="1">
    <location>
        <begin position="1"/>
        <end position="94"/>
    </location>
</feature>
<dbReference type="SUPFAM" id="SSF55729">
    <property type="entry name" value="Acyl-CoA N-acyltransferases (Nat)"/>
    <property type="match status" value="1"/>
</dbReference>
<name>A0A8S5M6L9_9CAUD</name>
<proteinExistence type="predicted"/>
<dbReference type="Pfam" id="PF13508">
    <property type="entry name" value="Acetyltransf_7"/>
    <property type="match status" value="1"/>
</dbReference>
<evidence type="ECO:0000259" key="1">
    <source>
        <dbReference type="PROSITE" id="PS51186"/>
    </source>
</evidence>
<organism evidence="2">
    <name type="scientific">Myoviridae sp. ctCL221</name>
    <dbReference type="NCBI Taxonomy" id="2826630"/>
    <lineage>
        <taxon>Viruses</taxon>
        <taxon>Duplodnaviria</taxon>
        <taxon>Heunggongvirae</taxon>
        <taxon>Uroviricota</taxon>
        <taxon>Caudoviricetes</taxon>
    </lineage>
</organism>
<dbReference type="Gene3D" id="3.40.630.30">
    <property type="match status" value="1"/>
</dbReference>
<dbReference type="PROSITE" id="PS51186">
    <property type="entry name" value="GNAT"/>
    <property type="match status" value="1"/>
</dbReference>
<evidence type="ECO:0000313" key="2">
    <source>
        <dbReference type="EMBL" id="DAD77735.1"/>
    </source>
</evidence>
<protein>
    <submittedName>
        <fullName evidence="2">Acetyltransferase domain containing protein</fullName>
    </submittedName>
</protein>
<dbReference type="EMBL" id="BK014833">
    <property type="protein sequence ID" value="DAD77735.1"/>
    <property type="molecule type" value="Genomic_DNA"/>
</dbReference>
<dbReference type="CDD" id="cd04301">
    <property type="entry name" value="NAT_SF"/>
    <property type="match status" value="1"/>
</dbReference>